<dbReference type="InterPro" id="IPR010982">
    <property type="entry name" value="Lambda_DNA-bd_dom_sf"/>
</dbReference>
<dbReference type="Proteomes" id="UP001611415">
    <property type="component" value="Unassembled WGS sequence"/>
</dbReference>
<organism evidence="2 3">
    <name type="scientific">Nocardia xishanensis</name>
    <dbReference type="NCBI Taxonomy" id="238964"/>
    <lineage>
        <taxon>Bacteria</taxon>
        <taxon>Bacillati</taxon>
        <taxon>Actinomycetota</taxon>
        <taxon>Actinomycetes</taxon>
        <taxon>Mycobacteriales</taxon>
        <taxon>Nocardiaceae</taxon>
        <taxon>Nocardia</taxon>
    </lineage>
</organism>
<dbReference type="RefSeq" id="WP_357401637.1">
    <property type="nucleotide sequence ID" value="NZ_JBEYCD010000002.1"/>
</dbReference>
<comment type="caution">
    <text evidence="2">The sequence shown here is derived from an EMBL/GenBank/DDBJ whole genome shotgun (WGS) entry which is preliminary data.</text>
</comment>
<evidence type="ECO:0000313" key="3">
    <source>
        <dbReference type="Proteomes" id="UP001611415"/>
    </source>
</evidence>
<reference evidence="2 3" key="1">
    <citation type="submission" date="2024-10" db="EMBL/GenBank/DDBJ databases">
        <title>The Natural Products Discovery Center: Release of the First 8490 Sequenced Strains for Exploring Actinobacteria Biosynthetic Diversity.</title>
        <authorList>
            <person name="Kalkreuter E."/>
            <person name="Kautsar S.A."/>
            <person name="Yang D."/>
            <person name="Bader C.D."/>
            <person name="Teijaro C.N."/>
            <person name="Fluegel L."/>
            <person name="Davis C.M."/>
            <person name="Simpson J.R."/>
            <person name="Lauterbach L."/>
            <person name="Steele A.D."/>
            <person name="Gui C."/>
            <person name="Meng S."/>
            <person name="Li G."/>
            <person name="Viehrig K."/>
            <person name="Ye F."/>
            <person name="Su P."/>
            <person name="Kiefer A.F."/>
            <person name="Nichols A."/>
            <person name="Cepeda A.J."/>
            <person name="Yan W."/>
            <person name="Fan B."/>
            <person name="Jiang Y."/>
            <person name="Adhikari A."/>
            <person name="Zheng C.-J."/>
            <person name="Schuster L."/>
            <person name="Cowan T.M."/>
            <person name="Smanski M.J."/>
            <person name="Chevrette M.G."/>
            <person name="De Carvalho L.P.S."/>
            <person name="Shen B."/>
        </authorList>
    </citation>
    <scope>NUCLEOTIDE SEQUENCE [LARGE SCALE GENOMIC DNA]</scope>
    <source>
        <strain evidence="2 3">NPDC019275</strain>
    </source>
</reference>
<evidence type="ECO:0000259" key="1">
    <source>
        <dbReference type="PROSITE" id="PS50943"/>
    </source>
</evidence>
<keyword evidence="3" id="KW-1185">Reference proteome</keyword>
<dbReference type="Gene3D" id="3.30.450.180">
    <property type="match status" value="1"/>
</dbReference>
<sequence>MSRKSTEVSPEDLLRPPTFGGLLRRFRDDRRVSREKLAFAAGVSSSYITHLEGGDRAHPTKVVVEALIGYLHRVAPLSEAERRHLFDLAGLSEASAPTVAELRAEITEDMRNGLAVHEPNAAGYLDTRWNVLSCNGPYAAIFPGLVEDVNVLRWFFGNELSRRVMVEWEREAALTVDWLRGLIGQSTAGDWSTELLDELGRYPEFRRMWAAGGTAYGRESPQMRLRDIETGEHFSLDVQLFRVDSGSHPGRIQFFLGIRTPYPASQGAGLRAAVNGSRGAPSAVKP</sequence>
<dbReference type="EMBL" id="JBIRYO010000002">
    <property type="protein sequence ID" value="MFI2472489.1"/>
    <property type="molecule type" value="Genomic_DNA"/>
</dbReference>
<dbReference type="SMART" id="SM00530">
    <property type="entry name" value="HTH_XRE"/>
    <property type="match status" value="1"/>
</dbReference>
<dbReference type="Pfam" id="PF17765">
    <property type="entry name" value="MLTR_LBD"/>
    <property type="match status" value="1"/>
</dbReference>
<dbReference type="PROSITE" id="PS50943">
    <property type="entry name" value="HTH_CROC1"/>
    <property type="match status" value="1"/>
</dbReference>
<feature type="domain" description="HTH cro/C1-type" evidence="1">
    <location>
        <begin position="23"/>
        <end position="77"/>
    </location>
</feature>
<proteinExistence type="predicted"/>
<name>A0ABW7WUF6_9NOCA</name>
<dbReference type="InterPro" id="IPR041413">
    <property type="entry name" value="MLTR_LBD"/>
</dbReference>
<evidence type="ECO:0000313" key="2">
    <source>
        <dbReference type="EMBL" id="MFI2472489.1"/>
    </source>
</evidence>
<protein>
    <submittedName>
        <fullName evidence="2">Helix-turn-helix transcriptional regulator</fullName>
    </submittedName>
</protein>
<dbReference type="SUPFAM" id="SSF47413">
    <property type="entry name" value="lambda repressor-like DNA-binding domains"/>
    <property type="match status" value="1"/>
</dbReference>
<dbReference type="Gene3D" id="1.10.260.40">
    <property type="entry name" value="lambda repressor-like DNA-binding domains"/>
    <property type="match status" value="1"/>
</dbReference>
<dbReference type="PANTHER" id="PTHR35010">
    <property type="entry name" value="BLL4672 PROTEIN-RELATED"/>
    <property type="match status" value="1"/>
</dbReference>
<accession>A0ABW7WUF6</accession>
<dbReference type="Pfam" id="PF13560">
    <property type="entry name" value="HTH_31"/>
    <property type="match status" value="1"/>
</dbReference>
<gene>
    <name evidence="2" type="ORF">ACH49W_03855</name>
</gene>
<dbReference type="InterPro" id="IPR001387">
    <property type="entry name" value="Cro/C1-type_HTH"/>
</dbReference>